<dbReference type="SMART" id="SM00345">
    <property type="entry name" value="HTH_GNTR"/>
    <property type="match status" value="1"/>
</dbReference>
<evidence type="ECO:0000256" key="1">
    <source>
        <dbReference type="ARBA" id="ARBA00005384"/>
    </source>
</evidence>
<dbReference type="InterPro" id="IPR036388">
    <property type="entry name" value="WH-like_DNA-bd_sf"/>
</dbReference>
<comment type="similarity">
    <text evidence="1">In the C-terminal section; belongs to the class-I pyridoxal-phosphate-dependent aminotransferase family.</text>
</comment>
<name>A0A2C9ETZ3_PSEPH</name>
<dbReference type="PANTHER" id="PTHR46577">
    <property type="entry name" value="HTH-TYPE TRANSCRIPTIONAL REGULATORY PROTEIN GABR"/>
    <property type="match status" value="1"/>
</dbReference>
<dbReference type="InterPro" id="IPR051446">
    <property type="entry name" value="HTH_trans_reg/aminotransferase"/>
</dbReference>
<feature type="domain" description="HTH gntR-type" evidence="6">
    <location>
        <begin position="117"/>
        <end position="185"/>
    </location>
</feature>
<evidence type="ECO:0000313" key="8">
    <source>
        <dbReference type="Proteomes" id="UP000013940"/>
    </source>
</evidence>
<dbReference type="GO" id="GO:0003700">
    <property type="term" value="F:DNA-binding transcription factor activity"/>
    <property type="evidence" value="ECO:0007669"/>
    <property type="project" value="InterPro"/>
</dbReference>
<accession>A0A2C9ETZ3</accession>
<dbReference type="EMBL" id="CP003190">
    <property type="protein sequence ID" value="AGL86948.1"/>
    <property type="molecule type" value="Genomic_DNA"/>
</dbReference>
<keyword evidence="2" id="KW-0663">Pyridoxal phosphate</keyword>
<dbReference type="Pfam" id="PF00392">
    <property type="entry name" value="GntR"/>
    <property type="match status" value="1"/>
</dbReference>
<dbReference type="HOGENOM" id="CLU_017584_0_0_6"/>
<dbReference type="InterPro" id="IPR004839">
    <property type="entry name" value="Aminotransferase_I/II_large"/>
</dbReference>
<keyword evidence="3" id="KW-0805">Transcription regulation</keyword>
<dbReference type="GO" id="GO:0030170">
    <property type="term" value="F:pyridoxal phosphate binding"/>
    <property type="evidence" value="ECO:0007669"/>
    <property type="project" value="InterPro"/>
</dbReference>
<dbReference type="GO" id="GO:0003677">
    <property type="term" value="F:DNA binding"/>
    <property type="evidence" value="ECO:0007669"/>
    <property type="project" value="UniProtKB-KW"/>
</dbReference>
<dbReference type="InterPro" id="IPR015424">
    <property type="entry name" value="PyrdxlP-dep_Trfase"/>
</dbReference>
<dbReference type="PANTHER" id="PTHR46577:SF1">
    <property type="entry name" value="HTH-TYPE TRANSCRIPTIONAL REGULATORY PROTEIN GABR"/>
    <property type="match status" value="1"/>
</dbReference>
<dbReference type="Proteomes" id="UP000013940">
    <property type="component" value="Chromosome"/>
</dbReference>
<evidence type="ECO:0000313" key="7">
    <source>
        <dbReference type="EMBL" id="AGL86948.1"/>
    </source>
</evidence>
<evidence type="ECO:0000256" key="4">
    <source>
        <dbReference type="ARBA" id="ARBA00023125"/>
    </source>
</evidence>
<dbReference type="InterPro" id="IPR036390">
    <property type="entry name" value="WH_DNA-bd_sf"/>
</dbReference>
<reference evidence="8" key="1">
    <citation type="journal article" date="2014" name="Genome Announc.">
        <title>Full-genome sequence of the plant growth-promoting bacterium Pseudomonas protegens CHA0.</title>
        <authorList>
            <person name="Jousset A."/>
            <person name="Schuldes J."/>
            <person name="Keel C."/>
            <person name="Maurhofer M."/>
            <person name="Daniel R."/>
            <person name="Scheu S."/>
            <person name="Thuermer A."/>
        </authorList>
    </citation>
    <scope>NUCLEOTIDE SEQUENCE [LARGE SCALE GENOMIC DNA]</scope>
    <source>
        <strain evidence="8">DSM 19095 / LMG 27888 / CFBP 6595 / CHA0</strain>
    </source>
</reference>
<evidence type="ECO:0000256" key="5">
    <source>
        <dbReference type="ARBA" id="ARBA00023163"/>
    </source>
</evidence>
<dbReference type="InterPro" id="IPR015421">
    <property type="entry name" value="PyrdxlP-dep_Trfase_major"/>
</dbReference>
<dbReference type="PROSITE" id="PS50949">
    <property type="entry name" value="HTH_GNTR"/>
    <property type="match status" value="1"/>
</dbReference>
<organism evidence="7 8">
    <name type="scientific">Pseudomonas protegens (strain DSM 19095 / LMG 27888 / CFBP 6595 / CHA0)</name>
    <dbReference type="NCBI Taxonomy" id="1124983"/>
    <lineage>
        <taxon>Bacteria</taxon>
        <taxon>Pseudomonadati</taxon>
        <taxon>Pseudomonadota</taxon>
        <taxon>Gammaproteobacteria</taxon>
        <taxon>Pseudomonadales</taxon>
        <taxon>Pseudomonadaceae</taxon>
        <taxon>Pseudomonas</taxon>
    </lineage>
</organism>
<evidence type="ECO:0000259" key="6">
    <source>
        <dbReference type="PROSITE" id="PS50949"/>
    </source>
</evidence>
<protein>
    <submittedName>
        <fullName evidence="7">HTH-type transcriptional regulator YjiR</fullName>
    </submittedName>
</protein>
<dbReference type="SUPFAM" id="SSF53383">
    <property type="entry name" value="PLP-dependent transferases"/>
    <property type="match status" value="1"/>
</dbReference>
<dbReference type="SUPFAM" id="SSF46785">
    <property type="entry name" value="Winged helix' DNA-binding domain"/>
    <property type="match status" value="1"/>
</dbReference>
<dbReference type="Gene3D" id="3.40.640.10">
    <property type="entry name" value="Type I PLP-dependent aspartate aminotransferase-like (Major domain)"/>
    <property type="match status" value="1"/>
</dbReference>
<dbReference type="InterPro" id="IPR000524">
    <property type="entry name" value="Tscrpt_reg_HTH_GntR"/>
</dbReference>
<dbReference type="InterPro" id="IPR015422">
    <property type="entry name" value="PyrdxlP-dep_Trfase_small"/>
</dbReference>
<evidence type="ECO:0000256" key="2">
    <source>
        <dbReference type="ARBA" id="ARBA00022898"/>
    </source>
</evidence>
<keyword evidence="5" id="KW-0804">Transcription</keyword>
<gene>
    <name evidence="7" type="primary">yjiR2</name>
    <name evidence="7" type="ORF">PFLCHA0_c52010</name>
</gene>
<keyword evidence="4" id="KW-0238">DNA-binding</keyword>
<evidence type="ECO:0000256" key="3">
    <source>
        <dbReference type="ARBA" id="ARBA00023015"/>
    </source>
</evidence>
<dbReference type="CDD" id="cd00609">
    <property type="entry name" value="AAT_like"/>
    <property type="match status" value="1"/>
</dbReference>
<sequence>MFIRRSAAPGRGGRELCKNAAIATDCKGSQRPCHFPPKNAPHCSRSRVSVLPWSLAWNNWASLPWPSWPPPMPCTSSPRLRLWWVPVAGRTAPRPARRSRRRSPWPKATEAVQRHPSFAYQAVYRYLLQWIDNAASDQEQRLPSLRELAQRLKVSLSTIKYAYALLEDEGRICSRPRQGYFTRALAAATVPEAGEDLLDNLYAQARLPGRLALCSDAPAMLLSLEQPLLMTERELARQYPRNQAPLYQPLGEQELRSELARRYTCSSRDYWQADQVFLGADLHSVVELALRALDLDGGVVLVESPCSWAILRQLRAARLRIIELPLDAGGRFDLQQVQALLQREPVRLAVFSSTVNIPHGSLMPAADKQQLCRWFAERGIWLLENDSYGAFSFVPGAARYRDFADPERLLVFASLDKAIGAEAPLSYVLSRSLGPALQRQCLERRFRLSPIRQKAVARLLSSGRVDQHVLKLRGMLQQRMKQLQQLLDEQAGGLLHAPLAAGGATLWVEARRPVPMTRVYERLLADGIVIAPGAIFSQQGLWQQHLRLSFTLDWSKDIQGALGLLARAVSQAS</sequence>
<dbReference type="Gene3D" id="3.90.1150.10">
    <property type="entry name" value="Aspartate Aminotransferase, domain 1"/>
    <property type="match status" value="1"/>
</dbReference>
<dbReference type="KEGG" id="pprc:PFLCHA0_c52010"/>
<dbReference type="Pfam" id="PF00155">
    <property type="entry name" value="Aminotran_1_2"/>
    <property type="match status" value="1"/>
</dbReference>
<dbReference type="AlphaFoldDB" id="A0A2C9ETZ3"/>
<proteinExistence type="inferred from homology"/>
<dbReference type="eggNOG" id="COG1167">
    <property type="taxonomic scope" value="Bacteria"/>
</dbReference>
<dbReference type="Gene3D" id="1.10.10.10">
    <property type="entry name" value="Winged helix-like DNA-binding domain superfamily/Winged helix DNA-binding domain"/>
    <property type="match status" value="1"/>
</dbReference>
<dbReference type="CDD" id="cd07377">
    <property type="entry name" value="WHTH_GntR"/>
    <property type="match status" value="1"/>
</dbReference>